<accession>A0A3B1AQD1</accession>
<dbReference type="AlphaFoldDB" id="A0A3B1AQD1"/>
<name>A0A3B1AQD1_9ZZZZ</name>
<keyword evidence="4" id="KW-0997">Cell inner membrane</keyword>
<evidence type="ECO:0000313" key="16">
    <source>
        <dbReference type="EMBL" id="VAX02103.1"/>
    </source>
</evidence>
<dbReference type="PANTHER" id="PTHR30487">
    <property type="entry name" value="TYPE 4 PREPILIN-LIKE PROTEINS LEADER PEPTIDE-PROCESSING ENZYME"/>
    <property type="match status" value="1"/>
</dbReference>
<evidence type="ECO:0000256" key="2">
    <source>
        <dbReference type="ARBA" id="ARBA00005801"/>
    </source>
</evidence>
<dbReference type="GO" id="GO:0032259">
    <property type="term" value="P:methylation"/>
    <property type="evidence" value="ECO:0007669"/>
    <property type="project" value="UniProtKB-KW"/>
</dbReference>
<evidence type="ECO:0000256" key="6">
    <source>
        <dbReference type="ARBA" id="ARBA00022670"/>
    </source>
</evidence>
<evidence type="ECO:0000256" key="12">
    <source>
        <dbReference type="ARBA" id="ARBA00023136"/>
    </source>
</evidence>
<dbReference type="InterPro" id="IPR014032">
    <property type="entry name" value="Peptidase_A24A_bac"/>
</dbReference>
<dbReference type="Gene3D" id="1.20.120.1220">
    <property type="match status" value="1"/>
</dbReference>
<dbReference type="GO" id="GO:0004190">
    <property type="term" value="F:aspartic-type endopeptidase activity"/>
    <property type="evidence" value="ECO:0007669"/>
    <property type="project" value="UniProtKB-EC"/>
</dbReference>
<keyword evidence="12 14" id="KW-0472">Membrane</keyword>
<sequence length="171" mass="18661">MAWHFGFGWPLAGGLLLTWALIALTMIDVDHQLLPDNITLPLLWLGLVFNLGGAYTDIDSAVIGAMAGYLSLWSIYWLFKLLTGKEGMGFGDFKLLALLGAWLGWQALPVIILLSSAVGAVIGIGLIVLRGRDRNIPIPFGPYLAIAGWITFLWGEWITQTYLQFTGIGSP</sequence>
<feature type="transmembrane region" description="Helical" evidence="14">
    <location>
        <begin position="111"/>
        <end position="129"/>
    </location>
</feature>
<evidence type="ECO:0000256" key="4">
    <source>
        <dbReference type="ARBA" id="ARBA00022519"/>
    </source>
</evidence>
<feature type="transmembrane region" description="Helical" evidence="14">
    <location>
        <begin position="38"/>
        <end position="55"/>
    </location>
</feature>
<keyword evidence="6" id="KW-0645">Protease</keyword>
<evidence type="ECO:0000256" key="8">
    <source>
        <dbReference type="ARBA" id="ARBA00022691"/>
    </source>
</evidence>
<evidence type="ECO:0000256" key="13">
    <source>
        <dbReference type="ARBA" id="ARBA00023268"/>
    </source>
</evidence>
<dbReference type="InterPro" id="IPR000045">
    <property type="entry name" value="Prepilin_IV_endopep_pep"/>
</dbReference>
<evidence type="ECO:0000256" key="10">
    <source>
        <dbReference type="ARBA" id="ARBA00022801"/>
    </source>
</evidence>
<keyword evidence="13" id="KW-0511">Multifunctional enzyme</keyword>
<dbReference type="EMBL" id="UOFU01000248">
    <property type="protein sequence ID" value="VAX02103.1"/>
    <property type="molecule type" value="Genomic_DNA"/>
</dbReference>
<evidence type="ECO:0000256" key="14">
    <source>
        <dbReference type="SAM" id="Phobius"/>
    </source>
</evidence>
<evidence type="ECO:0000256" key="11">
    <source>
        <dbReference type="ARBA" id="ARBA00022989"/>
    </source>
</evidence>
<keyword evidence="7 16" id="KW-0808">Transferase</keyword>
<keyword evidence="10 16" id="KW-0378">Hydrolase</keyword>
<reference evidence="16" key="1">
    <citation type="submission" date="2018-06" db="EMBL/GenBank/DDBJ databases">
        <authorList>
            <person name="Zhirakovskaya E."/>
        </authorList>
    </citation>
    <scope>NUCLEOTIDE SEQUENCE</scope>
</reference>
<feature type="transmembrane region" description="Helical" evidence="14">
    <location>
        <begin position="136"/>
        <end position="155"/>
    </location>
</feature>
<dbReference type="GO" id="GO:0008168">
    <property type="term" value="F:methyltransferase activity"/>
    <property type="evidence" value="ECO:0007669"/>
    <property type="project" value="UniProtKB-KW"/>
</dbReference>
<dbReference type="Pfam" id="PF01478">
    <property type="entry name" value="Peptidase_A24"/>
    <property type="match status" value="1"/>
</dbReference>
<dbReference type="GO" id="GO:0006465">
    <property type="term" value="P:signal peptide processing"/>
    <property type="evidence" value="ECO:0007669"/>
    <property type="project" value="TreeGrafter"/>
</dbReference>
<keyword evidence="3" id="KW-1003">Cell membrane</keyword>
<keyword evidence="11 14" id="KW-1133">Transmembrane helix</keyword>
<protein>
    <submittedName>
        <fullName evidence="16">Leader peptidase (Prepilin peptidase) / N-methyltransferase</fullName>
        <ecNumber evidence="16">3.4.23.43</ecNumber>
    </submittedName>
</protein>
<comment type="subcellular location">
    <subcellularLocation>
        <location evidence="1">Cell inner membrane</location>
        <topology evidence="1">Multi-pass membrane protein</topology>
    </subcellularLocation>
</comment>
<dbReference type="PANTHER" id="PTHR30487:SF0">
    <property type="entry name" value="PREPILIN LEADER PEPTIDASE_N-METHYLTRANSFERASE-RELATED"/>
    <property type="match status" value="1"/>
</dbReference>
<feature type="transmembrane region" description="Helical" evidence="14">
    <location>
        <begin position="6"/>
        <end position="26"/>
    </location>
</feature>
<evidence type="ECO:0000259" key="15">
    <source>
        <dbReference type="Pfam" id="PF01478"/>
    </source>
</evidence>
<evidence type="ECO:0000256" key="9">
    <source>
        <dbReference type="ARBA" id="ARBA00022692"/>
    </source>
</evidence>
<dbReference type="GO" id="GO:0005886">
    <property type="term" value="C:plasma membrane"/>
    <property type="evidence" value="ECO:0007669"/>
    <property type="project" value="UniProtKB-SubCell"/>
</dbReference>
<evidence type="ECO:0000256" key="1">
    <source>
        <dbReference type="ARBA" id="ARBA00004429"/>
    </source>
</evidence>
<evidence type="ECO:0000256" key="7">
    <source>
        <dbReference type="ARBA" id="ARBA00022679"/>
    </source>
</evidence>
<gene>
    <name evidence="16" type="ORF">MNBD_GAMMA20-4</name>
</gene>
<feature type="domain" description="Prepilin type IV endopeptidase peptidase" evidence="15">
    <location>
        <begin position="15"/>
        <end position="124"/>
    </location>
</feature>
<dbReference type="InterPro" id="IPR050882">
    <property type="entry name" value="Prepilin_peptidase/N-MTase"/>
</dbReference>
<evidence type="ECO:0000256" key="3">
    <source>
        <dbReference type="ARBA" id="ARBA00022475"/>
    </source>
</evidence>
<dbReference type="EC" id="3.4.23.43" evidence="16"/>
<proteinExistence type="inferred from homology"/>
<organism evidence="16">
    <name type="scientific">hydrothermal vent metagenome</name>
    <dbReference type="NCBI Taxonomy" id="652676"/>
    <lineage>
        <taxon>unclassified sequences</taxon>
        <taxon>metagenomes</taxon>
        <taxon>ecological metagenomes</taxon>
    </lineage>
</organism>
<feature type="transmembrane region" description="Helical" evidence="14">
    <location>
        <begin position="61"/>
        <end position="79"/>
    </location>
</feature>
<keyword evidence="9 14" id="KW-0812">Transmembrane</keyword>
<dbReference type="PRINTS" id="PR00864">
    <property type="entry name" value="PREPILNPTASE"/>
</dbReference>
<keyword evidence="8" id="KW-0949">S-adenosyl-L-methionine</keyword>
<evidence type="ECO:0000256" key="5">
    <source>
        <dbReference type="ARBA" id="ARBA00022603"/>
    </source>
</evidence>
<comment type="similarity">
    <text evidence="2">Belongs to the peptidase A24 family.</text>
</comment>
<dbReference type="FunFam" id="1.20.120.1220:FF:000001">
    <property type="entry name" value="Type 4 prepilin-like proteins leader peptide-processing enzyme"/>
    <property type="match status" value="1"/>
</dbReference>
<keyword evidence="5 16" id="KW-0489">Methyltransferase</keyword>